<proteinExistence type="predicted"/>
<feature type="transmembrane region" description="Helical" evidence="1">
    <location>
        <begin position="6"/>
        <end position="24"/>
    </location>
</feature>
<evidence type="ECO:0000313" key="3">
    <source>
        <dbReference type="Proteomes" id="UP000331127"/>
    </source>
</evidence>
<keyword evidence="3" id="KW-1185">Reference proteome</keyword>
<dbReference type="EMBL" id="BLAE01000006">
    <property type="protein sequence ID" value="GES07372.1"/>
    <property type="molecule type" value="Genomic_DNA"/>
</dbReference>
<dbReference type="Proteomes" id="UP000331127">
    <property type="component" value="Unassembled WGS sequence"/>
</dbReference>
<keyword evidence="1" id="KW-0472">Membrane</keyword>
<evidence type="ECO:0000313" key="2">
    <source>
        <dbReference type="EMBL" id="GES07372.1"/>
    </source>
</evidence>
<keyword evidence="1" id="KW-1133">Transmembrane helix</keyword>
<evidence type="ECO:0000256" key="1">
    <source>
        <dbReference type="SAM" id="Phobius"/>
    </source>
</evidence>
<name>A0A5M3WGX1_9ACTN</name>
<keyword evidence="1" id="KW-0812">Transmembrane</keyword>
<comment type="caution">
    <text evidence="2">The sequence shown here is derived from an EMBL/GenBank/DDBJ whole genome shotgun (WGS) entry which is preliminary data.</text>
</comment>
<dbReference type="AlphaFoldDB" id="A0A5M3WGX1"/>
<organism evidence="2 3">
    <name type="scientific">Acrocarpospora macrocephala</name>
    <dbReference type="NCBI Taxonomy" id="150177"/>
    <lineage>
        <taxon>Bacteria</taxon>
        <taxon>Bacillati</taxon>
        <taxon>Actinomycetota</taxon>
        <taxon>Actinomycetes</taxon>
        <taxon>Streptosporangiales</taxon>
        <taxon>Streptosporangiaceae</taxon>
        <taxon>Acrocarpospora</taxon>
    </lineage>
</organism>
<sequence length="49" mass="5316">MPATFWVLATISVLAIAAVLRLVIRATWASLTRAGDDEVRAAFAEARDE</sequence>
<protein>
    <submittedName>
        <fullName evidence="2">Uncharacterized protein</fullName>
    </submittedName>
</protein>
<gene>
    <name evidence="2" type="ORF">Amac_009670</name>
</gene>
<dbReference type="RefSeq" id="WP_155353085.1">
    <property type="nucleotide sequence ID" value="NZ_BAAAHL010000012.1"/>
</dbReference>
<reference evidence="2 3" key="1">
    <citation type="submission" date="2019-10" db="EMBL/GenBank/DDBJ databases">
        <title>Whole genome shotgun sequence of Acrocarpospora macrocephala NBRC 16266.</title>
        <authorList>
            <person name="Ichikawa N."/>
            <person name="Kimura A."/>
            <person name="Kitahashi Y."/>
            <person name="Komaki H."/>
            <person name="Oguchi A."/>
        </authorList>
    </citation>
    <scope>NUCLEOTIDE SEQUENCE [LARGE SCALE GENOMIC DNA]</scope>
    <source>
        <strain evidence="2 3">NBRC 16266</strain>
    </source>
</reference>
<accession>A0A5M3WGX1</accession>